<dbReference type="PANTHER" id="PTHR20837">
    <property type="entry name" value="CENTROSOMAL PROTEIN-RELATED"/>
    <property type="match status" value="1"/>
</dbReference>
<feature type="chain" id="PRO_5012758508" evidence="1">
    <location>
        <begin position="24"/>
        <end position="179"/>
    </location>
</feature>
<dbReference type="GO" id="GO:0035869">
    <property type="term" value="C:ciliary transition zone"/>
    <property type="evidence" value="ECO:0007669"/>
    <property type="project" value="TreeGrafter"/>
</dbReference>
<proteinExistence type="predicted"/>
<sequence length="179" mass="20159">MYFVLLFISQWLLGFNHLLLSSASLWKLLGPNKGSYLALNLEVTCQNVTCIRGATSTVSKPIEPMSCFLQKQCGCDRYFWPFDSQEDEKLLQATEKFRAECALRFPNRQCLTTVVDVSGKTVFVTRYLKPLNPPQELLNAHPNNPQATAELVARYVSLIPFLPDTVSFAGVCDLWSTSD</sequence>
<name>A0A212D6K4_CEREH</name>
<evidence type="ECO:0000256" key="1">
    <source>
        <dbReference type="SAM" id="SignalP"/>
    </source>
</evidence>
<accession>A0A212D6K4</accession>
<keyword evidence="1" id="KW-0732">Signal</keyword>
<dbReference type="InterPro" id="IPR052434">
    <property type="entry name" value="Tectonic-like_complex_comp"/>
</dbReference>
<feature type="signal peptide" evidence="1">
    <location>
        <begin position="1"/>
        <end position="23"/>
    </location>
</feature>
<dbReference type="Proteomes" id="UP000242450">
    <property type="component" value="Chromosome 6"/>
</dbReference>
<comment type="caution">
    <text evidence="2">The sequence shown here is derived from an EMBL/GenBank/DDBJ whole genome shotgun (WGS) entry which is preliminary data.</text>
</comment>
<keyword evidence="3" id="KW-1185">Reference proteome</keyword>
<dbReference type="EMBL" id="MKHE01000006">
    <property type="protein sequence ID" value="OWK13832.1"/>
    <property type="molecule type" value="Genomic_DNA"/>
</dbReference>
<dbReference type="GO" id="GO:1904491">
    <property type="term" value="P:protein localization to ciliary transition zone"/>
    <property type="evidence" value="ECO:0007669"/>
    <property type="project" value="TreeGrafter"/>
</dbReference>
<feature type="non-terminal residue" evidence="2">
    <location>
        <position position="179"/>
    </location>
</feature>
<protein>
    <submittedName>
        <fullName evidence="2">Uncharacterized protein</fullName>
    </submittedName>
</protein>
<evidence type="ECO:0000313" key="3">
    <source>
        <dbReference type="Proteomes" id="UP000242450"/>
    </source>
</evidence>
<dbReference type="GO" id="GO:1905515">
    <property type="term" value="P:non-motile cilium assembly"/>
    <property type="evidence" value="ECO:0007669"/>
    <property type="project" value="TreeGrafter"/>
</dbReference>
<organism evidence="2 3">
    <name type="scientific">Cervus elaphus hippelaphus</name>
    <name type="common">European red deer</name>
    <dbReference type="NCBI Taxonomy" id="46360"/>
    <lineage>
        <taxon>Eukaryota</taxon>
        <taxon>Metazoa</taxon>
        <taxon>Chordata</taxon>
        <taxon>Craniata</taxon>
        <taxon>Vertebrata</taxon>
        <taxon>Euteleostomi</taxon>
        <taxon>Mammalia</taxon>
        <taxon>Eutheria</taxon>
        <taxon>Laurasiatheria</taxon>
        <taxon>Artiodactyla</taxon>
        <taxon>Ruminantia</taxon>
        <taxon>Pecora</taxon>
        <taxon>Cervidae</taxon>
        <taxon>Cervinae</taxon>
        <taxon>Cervus</taxon>
    </lineage>
</organism>
<dbReference type="AlphaFoldDB" id="A0A212D6K4"/>
<dbReference type="PANTHER" id="PTHR20837:SF7">
    <property type="entry name" value="COILED-COIL AND C2 DOMAIN-CONTAINING PROTEIN 2A"/>
    <property type="match status" value="1"/>
</dbReference>
<dbReference type="OrthoDB" id="2162143at2759"/>
<evidence type="ECO:0000313" key="2">
    <source>
        <dbReference type="EMBL" id="OWK13832.1"/>
    </source>
</evidence>
<reference evidence="2 3" key="1">
    <citation type="journal article" date="2018" name="Mol. Genet. Genomics">
        <title>The red deer Cervus elaphus genome CerEla1.0: sequencing, annotating, genes, and chromosomes.</title>
        <authorList>
            <person name="Bana N.A."/>
            <person name="Nyiri A."/>
            <person name="Nagy J."/>
            <person name="Frank K."/>
            <person name="Nagy T."/>
            <person name="Steger V."/>
            <person name="Schiller M."/>
            <person name="Lakatos P."/>
            <person name="Sugar L."/>
            <person name="Horn P."/>
            <person name="Barta E."/>
            <person name="Orosz L."/>
        </authorList>
    </citation>
    <scope>NUCLEOTIDE SEQUENCE [LARGE SCALE GENOMIC DNA]</scope>
    <source>
        <strain evidence="2">Hungarian</strain>
    </source>
</reference>
<gene>
    <name evidence="2" type="ORF">Celaphus_00017253</name>
</gene>